<dbReference type="OrthoDB" id="1164800at2759"/>
<comment type="caution">
    <text evidence="1">The sequence shown here is derived from an EMBL/GenBank/DDBJ whole genome shotgun (WGS) entry which is preliminary data.</text>
</comment>
<accession>A0A5C7H4J7</accession>
<protein>
    <submittedName>
        <fullName evidence="1">Uncharacterized protein</fullName>
    </submittedName>
</protein>
<gene>
    <name evidence="1" type="ORF">EZV62_024173</name>
</gene>
<dbReference type="Proteomes" id="UP000323000">
    <property type="component" value="Chromosome 11"/>
</dbReference>
<evidence type="ECO:0000313" key="1">
    <source>
        <dbReference type="EMBL" id="TXG51649.1"/>
    </source>
</evidence>
<sequence>MEEVKSETRSVRANDLLYSPLESSSAAYRRMQSWMMVCGILGSFEKGFSGFEMGLMCLRSSIMGVNLDLQFGSPTSLASVTSEQVSPTLALPLITDDGSVKEDHLAILERKLVKRGSSYGMDVLVQ</sequence>
<proteinExistence type="predicted"/>
<dbReference type="AlphaFoldDB" id="A0A5C7H4J7"/>
<name>A0A5C7H4J7_9ROSI</name>
<dbReference type="EMBL" id="VAHF01000011">
    <property type="protein sequence ID" value="TXG51649.1"/>
    <property type="molecule type" value="Genomic_DNA"/>
</dbReference>
<organism evidence="1 2">
    <name type="scientific">Acer yangbiense</name>
    <dbReference type="NCBI Taxonomy" id="1000413"/>
    <lineage>
        <taxon>Eukaryota</taxon>
        <taxon>Viridiplantae</taxon>
        <taxon>Streptophyta</taxon>
        <taxon>Embryophyta</taxon>
        <taxon>Tracheophyta</taxon>
        <taxon>Spermatophyta</taxon>
        <taxon>Magnoliopsida</taxon>
        <taxon>eudicotyledons</taxon>
        <taxon>Gunneridae</taxon>
        <taxon>Pentapetalae</taxon>
        <taxon>rosids</taxon>
        <taxon>malvids</taxon>
        <taxon>Sapindales</taxon>
        <taxon>Sapindaceae</taxon>
        <taxon>Hippocastanoideae</taxon>
        <taxon>Acereae</taxon>
        <taxon>Acer</taxon>
    </lineage>
</organism>
<evidence type="ECO:0000313" key="2">
    <source>
        <dbReference type="Proteomes" id="UP000323000"/>
    </source>
</evidence>
<keyword evidence="2" id="KW-1185">Reference proteome</keyword>
<reference evidence="2" key="1">
    <citation type="journal article" date="2019" name="Gigascience">
        <title>De novo genome assembly of the endangered Acer yangbiense, a plant species with extremely small populations endemic to Yunnan Province, China.</title>
        <authorList>
            <person name="Yang J."/>
            <person name="Wariss H.M."/>
            <person name="Tao L."/>
            <person name="Zhang R."/>
            <person name="Yun Q."/>
            <person name="Hollingsworth P."/>
            <person name="Dao Z."/>
            <person name="Luo G."/>
            <person name="Guo H."/>
            <person name="Ma Y."/>
            <person name="Sun W."/>
        </authorList>
    </citation>
    <scope>NUCLEOTIDE SEQUENCE [LARGE SCALE GENOMIC DNA]</scope>
    <source>
        <strain evidence="2">cv. Malutang</strain>
    </source>
</reference>